<organism evidence="1 2">
    <name type="scientific">Parapedobacter indicus</name>
    <dbReference type="NCBI Taxonomy" id="1477437"/>
    <lineage>
        <taxon>Bacteria</taxon>
        <taxon>Pseudomonadati</taxon>
        <taxon>Bacteroidota</taxon>
        <taxon>Sphingobacteriia</taxon>
        <taxon>Sphingobacteriales</taxon>
        <taxon>Sphingobacteriaceae</taxon>
        <taxon>Parapedobacter</taxon>
    </lineage>
</organism>
<dbReference type="AlphaFoldDB" id="A0A1I3IF47"/>
<protein>
    <submittedName>
        <fullName evidence="1">Uncharacterized protein</fullName>
    </submittedName>
</protein>
<keyword evidence="2" id="KW-1185">Reference proteome</keyword>
<dbReference type="EMBL" id="FOQO01000004">
    <property type="protein sequence ID" value="SFI46520.1"/>
    <property type="molecule type" value="Genomic_DNA"/>
</dbReference>
<evidence type="ECO:0000313" key="2">
    <source>
        <dbReference type="Proteomes" id="UP000198670"/>
    </source>
</evidence>
<gene>
    <name evidence="1" type="ORF">SAMN05444682_10464</name>
</gene>
<reference evidence="1 2" key="1">
    <citation type="submission" date="2016-10" db="EMBL/GenBank/DDBJ databases">
        <authorList>
            <person name="de Groot N.N."/>
        </authorList>
    </citation>
    <scope>NUCLEOTIDE SEQUENCE [LARGE SCALE GENOMIC DNA]</scope>
    <source>
        <strain evidence="1 2">RK1</strain>
    </source>
</reference>
<dbReference type="STRING" id="1477437.SAMN05444682_10464"/>
<accession>A0A1I3IF47</accession>
<dbReference type="Proteomes" id="UP000198670">
    <property type="component" value="Unassembled WGS sequence"/>
</dbReference>
<dbReference type="RefSeq" id="WP_090626340.1">
    <property type="nucleotide sequence ID" value="NZ_FOQO01000004.1"/>
</dbReference>
<dbReference type="OrthoDB" id="677975at2"/>
<evidence type="ECO:0000313" key="1">
    <source>
        <dbReference type="EMBL" id="SFI46520.1"/>
    </source>
</evidence>
<proteinExistence type="predicted"/>
<sequence>MATLKIPDSLNEQQLMMLRLLKDPLPDSEFQKIRRYVVRLLANQLDEVMGEWEKENNITEEDYIKLSHDHFRSRRN</sequence>
<name>A0A1I3IF47_9SPHI</name>